<dbReference type="GO" id="GO:0005886">
    <property type="term" value="C:plasma membrane"/>
    <property type="evidence" value="ECO:0007669"/>
    <property type="project" value="UniProtKB-SubCell"/>
</dbReference>
<dbReference type="CDD" id="cd06662">
    <property type="entry name" value="SURF1"/>
    <property type="match status" value="1"/>
</dbReference>
<protein>
    <recommendedName>
        <fullName evidence="6">SURF1-like protein</fullName>
    </recommendedName>
</protein>
<name>A0A3D1JIX5_9CHLR</name>
<keyword evidence="4 6" id="KW-1133">Transmembrane helix</keyword>
<reference evidence="7 8" key="1">
    <citation type="journal article" date="2018" name="Nat. Biotechnol.">
        <title>A standardized bacterial taxonomy based on genome phylogeny substantially revises the tree of life.</title>
        <authorList>
            <person name="Parks D.H."/>
            <person name="Chuvochina M."/>
            <person name="Waite D.W."/>
            <person name="Rinke C."/>
            <person name="Skarshewski A."/>
            <person name="Chaumeil P.A."/>
            <person name="Hugenholtz P."/>
        </authorList>
    </citation>
    <scope>NUCLEOTIDE SEQUENCE [LARGE SCALE GENOMIC DNA]</scope>
    <source>
        <strain evidence="7">UBA8781</strain>
    </source>
</reference>
<dbReference type="AlphaFoldDB" id="A0A3D1JIX5"/>
<keyword evidence="5 6" id="KW-0472">Membrane</keyword>
<dbReference type="PANTHER" id="PTHR23427">
    <property type="entry name" value="SURFEIT LOCUS PROTEIN"/>
    <property type="match status" value="1"/>
</dbReference>
<evidence type="ECO:0000256" key="2">
    <source>
        <dbReference type="ARBA" id="ARBA00007165"/>
    </source>
</evidence>
<comment type="subcellular location">
    <subcellularLocation>
        <location evidence="6">Cell membrane</location>
        <topology evidence="6">Multi-pass membrane protein</topology>
    </subcellularLocation>
    <subcellularLocation>
        <location evidence="1">Membrane</location>
    </subcellularLocation>
</comment>
<dbReference type="Pfam" id="PF02104">
    <property type="entry name" value="SURF1"/>
    <property type="match status" value="1"/>
</dbReference>
<evidence type="ECO:0000256" key="5">
    <source>
        <dbReference type="ARBA" id="ARBA00023136"/>
    </source>
</evidence>
<evidence type="ECO:0000256" key="6">
    <source>
        <dbReference type="RuleBase" id="RU363076"/>
    </source>
</evidence>
<dbReference type="STRING" id="229919.GCA_001050195_00292"/>
<dbReference type="Proteomes" id="UP000264141">
    <property type="component" value="Unassembled WGS sequence"/>
</dbReference>
<accession>A0A3D1JIX5</accession>
<proteinExistence type="inferred from homology"/>
<sequence length="256" mass="28927">MNPRSIALKQGSPLRAFLTPRWLFTTLLVLLAAMVMVRLGIWQLDRLEQRRARNALIQQAMGLPPLDLNQANPSDWNTAIYRDAIVTGKYDFSSEVVLRNQVWENRPGFHLLTPLLIEGRTQAVIVDRGWIPLEDGDPSKRTKYAEEGSITVRGRLMPSQQTRSLGGAVDAPRGRLDAWNWIDLPRLSQQMNVPIAPLYLITAPLNGQSLPARSLPEPDLSEGPHMGYALQWFSFAFIFLAGYPFYVRKHLRSSPS</sequence>
<keyword evidence="6" id="KW-1003">Cell membrane</keyword>
<evidence type="ECO:0000256" key="1">
    <source>
        <dbReference type="ARBA" id="ARBA00004370"/>
    </source>
</evidence>
<feature type="transmembrane region" description="Helical" evidence="6">
    <location>
        <begin position="229"/>
        <end position="247"/>
    </location>
</feature>
<dbReference type="PANTHER" id="PTHR23427:SF2">
    <property type="entry name" value="SURFEIT LOCUS PROTEIN 1"/>
    <property type="match status" value="1"/>
</dbReference>
<organism evidence="7 8">
    <name type="scientific">Anaerolinea thermolimosa</name>
    <dbReference type="NCBI Taxonomy" id="229919"/>
    <lineage>
        <taxon>Bacteria</taxon>
        <taxon>Bacillati</taxon>
        <taxon>Chloroflexota</taxon>
        <taxon>Anaerolineae</taxon>
        <taxon>Anaerolineales</taxon>
        <taxon>Anaerolineaceae</taxon>
        <taxon>Anaerolinea</taxon>
    </lineage>
</organism>
<keyword evidence="3 6" id="KW-0812">Transmembrane</keyword>
<dbReference type="EMBL" id="DPBP01000042">
    <property type="protein sequence ID" value="HCE18462.1"/>
    <property type="molecule type" value="Genomic_DNA"/>
</dbReference>
<comment type="similarity">
    <text evidence="2 6">Belongs to the SURF1 family.</text>
</comment>
<evidence type="ECO:0000313" key="8">
    <source>
        <dbReference type="Proteomes" id="UP000264141"/>
    </source>
</evidence>
<evidence type="ECO:0000256" key="3">
    <source>
        <dbReference type="ARBA" id="ARBA00022692"/>
    </source>
</evidence>
<gene>
    <name evidence="7" type="ORF">DEQ80_11430</name>
</gene>
<dbReference type="InterPro" id="IPR002994">
    <property type="entry name" value="Surf1/Shy1"/>
</dbReference>
<evidence type="ECO:0000256" key="4">
    <source>
        <dbReference type="ARBA" id="ARBA00022989"/>
    </source>
</evidence>
<dbReference type="PROSITE" id="PS50895">
    <property type="entry name" value="SURF1"/>
    <property type="match status" value="1"/>
</dbReference>
<dbReference type="InterPro" id="IPR045214">
    <property type="entry name" value="Surf1/Surf4"/>
</dbReference>
<feature type="transmembrane region" description="Helical" evidence="6">
    <location>
        <begin position="22"/>
        <end position="41"/>
    </location>
</feature>
<evidence type="ECO:0000313" key="7">
    <source>
        <dbReference type="EMBL" id="HCE18462.1"/>
    </source>
</evidence>
<comment type="caution">
    <text evidence="7">The sequence shown here is derived from an EMBL/GenBank/DDBJ whole genome shotgun (WGS) entry which is preliminary data.</text>
</comment>